<dbReference type="PANTHER" id="PTHR12673">
    <property type="entry name" value="FACIOGENITAL DYSPLASIA PROTEIN"/>
    <property type="match status" value="1"/>
</dbReference>
<dbReference type="GO" id="GO:0005737">
    <property type="term" value="C:cytoplasm"/>
    <property type="evidence" value="ECO:0007669"/>
    <property type="project" value="TreeGrafter"/>
</dbReference>
<keyword evidence="3" id="KW-0597">Phosphoprotein</keyword>
<keyword evidence="7 10" id="KW-0863">Zinc-finger</keyword>
<evidence type="ECO:0000256" key="4">
    <source>
        <dbReference type="ARBA" id="ARBA00022658"/>
    </source>
</evidence>
<dbReference type="InterPro" id="IPR011993">
    <property type="entry name" value="PH-like_dom_sf"/>
</dbReference>
<accession>A0A8C0X9B4</accession>
<dbReference type="PROSITE" id="PS50003">
    <property type="entry name" value="PH_DOMAIN"/>
    <property type="match status" value="1"/>
</dbReference>
<dbReference type="InterPro" id="IPR051092">
    <property type="entry name" value="FYVE_RhoGEF_PH"/>
</dbReference>
<dbReference type="PROSITE" id="PS50178">
    <property type="entry name" value="ZF_FYVE"/>
    <property type="match status" value="1"/>
</dbReference>
<dbReference type="InterPro" id="IPR013083">
    <property type="entry name" value="Znf_RING/FYVE/PHD"/>
</dbReference>
<evidence type="ECO:0000256" key="11">
    <source>
        <dbReference type="SAM" id="MobiDB-lite"/>
    </source>
</evidence>
<name>A0A8C0X9B4_CASCN</name>
<feature type="region of interest" description="Disordered" evidence="11">
    <location>
        <begin position="133"/>
        <end position="201"/>
    </location>
</feature>
<dbReference type="Gene3D" id="3.30.40.10">
    <property type="entry name" value="Zinc/RING finger domain, C3HC4 (zinc finger)"/>
    <property type="match status" value="1"/>
</dbReference>
<evidence type="ECO:0000256" key="7">
    <source>
        <dbReference type="ARBA" id="ARBA00022771"/>
    </source>
</evidence>
<keyword evidence="2" id="KW-0963">Cytoplasm</keyword>
<proteinExistence type="predicted"/>
<keyword evidence="6" id="KW-0677">Repeat</keyword>
<sequence length="601" mass="68222">MEEVKPASASCVSKEKPSKVSDLISRFEGGSTLSNYSDLKKDSAVNLNAPRIPGQHGLTPILPRKLLSQHPPQKQGNDTDQTQGEQICVANGIMAAQNQMTCEEDKAVSLGPHAPLQTTNSSLDTHLVNGERDETTMDSVSPTSNDCDGSASDSRCGSPSTDSVLPLKEGGEETEDKIQERESGESPVELDELPQHQETKETNEQKLYKIANELLLTERAYVNRLDLLDQVFYCKLLEEANRGSFPAEMVNKIFSNISSINAFHSKFLLPELEKRMQEWETTPRIGDILQKLAPFLKMYGEYVKGFDNAMELVKNMTERVPQFKSVIEEIQKQKICGSLTLQHHMLEPVQRIPRYEMLLKDYLRKLPSDSLDWNDAKKSLEIISTAASHSNSAIRKMENLKKLLEIYEMLGEEEDIVNPSNELIKEGQILKLAARNTSAQERYLFLFNNMLLYCVPRFSLVGSKFTVRTRVGIEGMKIVETQNEEYPHTFQVSGKERTLELQASSEQDKEEWIKALQETIDAFHQRHETFRNAIAKDNDIHSEVSTAELGKRAPRWIRDNEVTMCMKCKESFNALTRRRHHCRACGHVSEISWSIRLLVCK</sequence>
<dbReference type="GO" id="GO:0005085">
    <property type="term" value="F:guanyl-nucleotide exchange factor activity"/>
    <property type="evidence" value="ECO:0007669"/>
    <property type="project" value="UniProtKB-KW"/>
</dbReference>
<keyword evidence="8" id="KW-0862">Zinc</keyword>
<evidence type="ECO:0000256" key="3">
    <source>
        <dbReference type="ARBA" id="ARBA00022553"/>
    </source>
</evidence>
<dbReference type="CDD" id="cd00160">
    <property type="entry name" value="RhoGEF"/>
    <property type="match status" value="1"/>
</dbReference>
<dbReference type="InterPro" id="IPR037742">
    <property type="entry name" value="FDG4_N_PH"/>
</dbReference>
<feature type="compositionally biased region" description="Polar residues" evidence="11">
    <location>
        <begin position="137"/>
        <end position="163"/>
    </location>
</feature>
<evidence type="ECO:0000256" key="10">
    <source>
        <dbReference type="PROSITE-ProRule" id="PRU00091"/>
    </source>
</evidence>
<dbReference type="GO" id="GO:0005856">
    <property type="term" value="C:cytoskeleton"/>
    <property type="evidence" value="ECO:0007669"/>
    <property type="project" value="UniProtKB-SubCell"/>
</dbReference>
<evidence type="ECO:0000256" key="9">
    <source>
        <dbReference type="ARBA" id="ARBA00023212"/>
    </source>
</evidence>
<organism evidence="15">
    <name type="scientific">Castor canadensis</name>
    <name type="common">American beaver</name>
    <dbReference type="NCBI Taxonomy" id="51338"/>
    <lineage>
        <taxon>Eukaryota</taxon>
        <taxon>Metazoa</taxon>
        <taxon>Chordata</taxon>
        <taxon>Craniata</taxon>
        <taxon>Vertebrata</taxon>
        <taxon>Euteleostomi</taxon>
        <taxon>Mammalia</taxon>
        <taxon>Eutheria</taxon>
        <taxon>Euarchontoglires</taxon>
        <taxon>Glires</taxon>
        <taxon>Rodentia</taxon>
        <taxon>Castorimorpha</taxon>
        <taxon>Castoridae</taxon>
        <taxon>Castor</taxon>
    </lineage>
</organism>
<dbReference type="Ensembl" id="ENSCCNT00000028571.1">
    <property type="protein sequence ID" value="ENSCCNP00000022289.1"/>
    <property type="gene ID" value="ENSCCNG00000021933.1"/>
</dbReference>
<keyword evidence="9" id="KW-0206">Cytoskeleton</keyword>
<evidence type="ECO:0000259" key="12">
    <source>
        <dbReference type="PROSITE" id="PS50003"/>
    </source>
</evidence>
<evidence type="ECO:0000256" key="2">
    <source>
        <dbReference type="ARBA" id="ARBA00022490"/>
    </source>
</evidence>
<dbReference type="InterPro" id="IPR017455">
    <property type="entry name" value="Znf_FYVE-rel"/>
</dbReference>
<dbReference type="GO" id="GO:0046847">
    <property type="term" value="P:filopodium assembly"/>
    <property type="evidence" value="ECO:0007669"/>
    <property type="project" value="TreeGrafter"/>
</dbReference>
<dbReference type="Pfam" id="PF00621">
    <property type="entry name" value="RhoGEF"/>
    <property type="match status" value="1"/>
</dbReference>
<dbReference type="InterPro" id="IPR013087">
    <property type="entry name" value="Znf_C2H2_type"/>
</dbReference>
<keyword evidence="4" id="KW-0344">Guanine-nucleotide releasing factor</keyword>
<dbReference type="CDD" id="cd15791">
    <property type="entry name" value="PH1_FDG4"/>
    <property type="match status" value="1"/>
</dbReference>
<dbReference type="InterPro" id="IPR011011">
    <property type="entry name" value="Znf_FYVE_PHD"/>
</dbReference>
<dbReference type="Gene3D" id="2.30.29.30">
    <property type="entry name" value="Pleckstrin-homology domain (PH domain)/Phosphotyrosine-binding domain (PTB)"/>
    <property type="match status" value="1"/>
</dbReference>
<gene>
    <name evidence="15" type="primary">Fgd4</name>
</gene>
<protein>
    <recommendedName>
        <fullName evidence="16">FYVE, RhoGEF and PH domain-containing protein 4</fullName>
    </recommendedName>
</protein>
<dbReference type="SMART" id="SM00325">
    <property type="entry name" value="RhoGEF"/>
    <property type="match status" value="1"/>
</dbReference>
<comment type="subcellular location">
    <subcellularLocation>
        <location evidence="1">Cytoplasm</location>
        <location evidence="1">Cytoskeleton</location>
    </subcellularLocation>
</comment>
<dbReference type="SUPFAM" id="SSF50729">
    <property type="entry name" value="PH domain-like"/>
    <property type="match status" value="1"/>
</dbReference>
<dbReference type="PANTHER" id="PTHR12673:SF98">
    <property type="entry name" value="FYVE, RHOGEF AND PH DOMAIN-CONTAINING PROTEIN 4"/>
    <property type="match status" value="1"/>
</dbReference>
<evidence type="ECO:0000259" key="14">
    <source>
        <dbReference type="PROSITE" id="PS50178"/>
    </source>
</evidence>
<dbReference type="PROSITE" id="PS00028">
    <property type="entry name" value="ZINC_FINGER_C2H2_1"/>
    <property type="match status" value="1"/>
</dbReference>
<evidence type="ECO:0000256" key="6">
    <source>
        <dbReference type="ARBA" id="ARBA00022737"/>
    </source>
</evidence>
<evidence type="ECO:0000313" key="15">
    <source>
        <dbReference type="Ensembl" id="ENSCCNP00000022289.1"/>
    </source>
</evidence>
<dbReference type="GO" id="GO:0008270">
    <property type="term" value="F:zinc ion binding"/>
    <property type="evidence" value="ECO:0007669"/>
    <property type="project" value="UniProtKB-KW"/>
</dbReference>
<evidence type="ECO:0008006" key="16">
    <source>
        <dbReference type="Google" id="ProtNLM"/>
    </source>
</evidence>
<dbReference type="SUPFAM" id="SSF48065">
    <property type="entry name" value="DBL homology domain (DH-domain)"/>
    <property type="match status" value="1"/>
</dbReference>
<dbReference type="AlphaFoldDB" id="A0A8C0X9B4"/>
<dbReference type="SUPFAM" id="SSF57903">
    <property type="entry name" value="FYVE/PHD zinc finger"/>
    <property type="match status" value="1"/>
</dbReference>
<evidence type="ECO:0000256" key="5">
    <source>
        <dbReference type="ARBA" id="ARBA00022723"/>
    </source>
</evidence>
<dbReference type="GO" id="GO:0007010">
    <property type="term" value="P:cytoskeleton organization"/>
    <property type="evidence" value="ECO:0007669"/>
    <property type="project" value="TreeGrafter"/>
</dbReference>
<dbReference type="InterPro" id="IPR000219">
    <property type="entry name" value="DH_dom"/>
</dbReference>
<reference evidence="15" key="1">
    <citation type="submission" date="2023-09" db="UniProtKB">
        <authorList>
            <consortium name="Ensembl"/>
        </authorList>
    </citation>
    <scope>IDENTIFICATION</scope>
</reference>
<dbReference type="PROSITE" id="PS50010">
    <property type="entry name" value="DH_2"/>
    <property type="match status" value="1"/>
</dbReference>
<dbReference type="FunFam" id="2.30.29.30:FF:000113">
    <property type="entry name" value="FYVE, RhoGEF and PH domain-containing protein 4"/>
    <property type="match status" value="1"/>
</dbReference>
<feature type="domain" description="FYVE-type" evidence="14">
    <location>
        <begin position="559"/>
        <end position="588"/>
    </location>
</feature>
<feature type="domain" description="DH" evidence="13">
    <location>
        <begin position="206"/>
        <end position="393"/>
    </location>
</feature>
<dbReference type="InterPro" id="IPR001849">
    <property type="entry name" value="PH_domain"/>
</dbReference>
<dbReference type="FunFam" id="1.20.900.10:FF:000013">
    <property type="entry name" value="FYVE, RhoGEF and PH domain-containing protein 4"/>
    <property type="match status" value="1"/>
</dbReference>
<evidence type="ECO:0000256" key="1">
    <source>
        <dbReference type="ARBA" id="ARBA00004245"/>
    </source>
</evidence>
<keyword evidence="5" id="KW-0479">Metal-binding</keyword>
<dbReference type="InterPro" id="IPR035899">
    <property type="entry name" value="DBL_dom_sf"/>
</dbReference>
<feature type="domain" description="PH" evidence="12">
    <location>
        <begin position="422"/>
        <end position="521"/>
    </location>
</feature>
<dbReference type="Pfam" id="PF00169">
    <property type="entry name" value="PH"/>
    <property type="match status" value="1"/>
</dbReference>
<evidence type="ECO:0000259" key="13">
    <source>
        <dbReference type="PROSITE" id="PS50010"/>
    </source>
</evidence>
<evidence type="ECO:0000256" key="8">
    <source>
        <dbReference type="ARBA" id="ARBA00022833"/>
    </source>
</evidence>
<dbReference type="Gene3D" id="1.20.900.10">
    <property type="entry name" value="Dbl homology (DH) domain"/>
    <property type="match status" value="1"/>
</dbReference>
<dbReference type="InterPro" id="IPR000306">
    <property type="entry name" value="Znf_FYVE"/>
</dbReference>
<dbReference type="Pfam" id="PF01363">
    <property type="entry name" value="FYVE"/>
    <property type="match status" value="1"/>
</dbReference>
<dbReference type="SMART" id="SM00233">
    <property type="entry name" value="PH"/>
    <property type="match status" value="1"/>
</dbReference>
<dbReference type="SMART" id="SM00064">
    <property type="entry name" value="FYVE"/>
    <property type="match status" value="1"/>
</dbReference>